<dbReference type="PANTHER" id="PTHR45138">
    <property type="entry name" value="REGULATORY COMPONENTS OF SENSORY TRANSDUCTION SYSTEM"/>
    <property type="match status" value="1"/>
</dbReference>
<dbReference type="OrthoDB" id="23692at2"/>
<protein>
    <submittedName>
        <fullName evidence="3">Diguanylate cyclase (GGDEF) domain-containing protein</fullName>
    </submittedName>
</protein>
<feature type="domain" description="GGDEF" evidence="2">
    <location>
        <begin position="369"/>
        <end position="491"/>
    </location>
</feature>
<gene>
    <name evidence="3" type="ORF">SAMN06264365_10476</name>
</gene>
<dbReference type="InterPro" id="IPR043128">
    <property type="entry name" value="Rev_trsase/Diguanyl_cyclase"/>
</dbReference>
<keyword evidence="1" id="KW-1133">Transmembrane helix</keyword>
<feature type="transmembrane region" description="Helical" evidence="1">
    <location>
        <begin position="301"/>
        <end position="322"/>
    </location>
</feature>
<dbReference type="EMBL" id="FZNR01000004">
    <property type="protein sequence ID" value="SNR63381.1"/>
    <property type="molecule type" value="Genomic_DNA"/>
</dbReference>
<dbReference type="AlphaFoldDB" id="A0A238XXY5"/>
<dbReference type="GO" id="GO:0052621">
    <property type="term" value="F:diguanylate cyclase activity"/>
    <property type="evidence" value="ECO:0007669"/>
    <property type="project" value="TreeGrafter"/>
</dbReference>
<dbReference type="GO" id="GO:0043709">
    <property type="term" value="P:cell adhesion involved in single-species biofilm formation"/>
    <property type="evidence" value="ECO:0007669"/>
    <property type="project" value="TreeGrafter"/>
</dbReference>
<evidence type="ECO:0000259" key="2">
    <source>
        <dbReference type="PROSITE" id="PS50887"/>
    </source>
</evidence>
<keyword evidence="4" id="KW-1185">Reference proteome</keyword>
<feature type="transmembrane region" description="Helical" evidence="1">
    <location>
        <begin position="70"/>
        <end position="90"/>
    </location>
</feature>
<dbReference type="PROSITE" id="PS50887">
    <property type="entry name" value="GGDEF"/>
    <property type="match status" value="1"/>
</dbReference>
<dbReference type="SMART" id="SM00267">
    <property type="entry name" value="GGDEF"/>
    <property type="match status" value="1"/>
</dbReference>
<reference evidence="3 4" key="1">
    <citation type="submission" date="2017-06" db="EMBL/GenBank/DDBJ databases">
        <authorList>
            <person name="Kim H.J."/>
            <person name="Triplett B.A."/>
        </authorList>
    </citation>
    <scope>NUCLEOTIDE SEQUENCE [LARGE SCALE GENOMIC DNA]</scope>
    <source>
        <strain evidence="3 4">DSM 43151</strain>
    </source>
</reference>
<proteinExistence type="predicted"/>
<dbReference type="Proteomes" id="UP000198415">
    <property type="component" value="Unassembled WGS sequence"/>
</dbReference>
<evidence type="ECO:0000256" key="1">
    <source>
        <dbReference type="SAM" id="Phobius"/>
    </source>
</evidence>
<keyword evidence="1" id="KW-0812">Transmembrane</keyword>
<dbReference type="CDD" id="cd01949">
    <property type="entry name" value="GGDEF"/>
    <property type="match status" value="1"/>
</dbReference>
<evidence type="ECO:0000313" key="3">
    <source>
        <dbReference type="EMBL" id="SNR63381.1"/>
    </source>
</evidence>
<dbReference type="GO" id="GO:0005886">
    <property type="term" value="C:plasma membrane"/>
    <property type="evidence" value="ECO:0007669"/>
    <property type="project" value="TreeGrafter"/>
</dbReference>
<dbReference type="FunFam" id="3.30.70.270:FF:000001">
    <property type="entry name" value="Diguanylate cyclase domain protein"/>
    <property type="match status" value="1"/>
</dbReference>
<name>A0A238XXY5_9ACTN</name>
<feature type="transmembrane region" description="Helical" evidence="1">
    <location>
        <begin position="275"/>
        <end position="295"/>
    </location>
</feature>
<feature type="transmembrane region" description="Helical" evidence="1">
    <location>
        <begin position="134"/>
        <end position="153"/>
    </location>
</feature>
<feature type="transmembrane region" description="Helical" evidence="1">
    <location>
        <begin position="197"/>
        <end position="217"/>
    </location>
</feature>
<dbReference type="Pfam" id="PF00990">
    <property type="entry name" value="GGDEF"/>
    <property type="match status" value="1"/>
</dbReference>
<dbReference type="InterPro" id="IPR029787">
    <property type="entry name" value="Nucleotide_cyclase"/>
</dbReference>
<dbReference type="PANTHER" id="PTHR45138:SF9">
    <property type="entry name" value="DIGUANYLATE CYCLASE DGCM-RELATED"/>
    <property type="match status" value="1"/>
</dbReference>
<dbReference type="GO" id="GO:1902201">
    <property type="term" value="P:negative regulation of bacterial-type flagellum-dependent cell motility"/>
    <property type="evidence" value="ECO:0007669"/>
    <property type="project" value="TreeGrafter"/>
</dbReference>
<keyword evidence="1" id="KW-0472">Membrane</keyword>
<sequence length="492" mass="53406">MTAGRHRRARAAFATQATFAALVFLALAAYQFIPDNDWWTCTWQIAIGWSAAAAIVLGARRLPRRDRTPWWFFAAGVFCNASGIAVAKISENVWHLDDLPTPADPFFLGLYPLCAVGMGLLIRRRDEWRNRSALLDAATITTGFGLLAWIYVIAPIDLDESMGRWAHATQVAYPIGDLLLLAMMVRLLRSSGSRGASLWWLGGALAALLIGDSAWVVLDNLGTVGLTLEDTPWFRRLLESVFLVAFALFGIAALDPAATRLGQSAQKQTTRLGPGLLALLTGASLIAPGLLAVQLGDGQLANGWSIVVGSTVLFLLVVGRMAGLLREVERQAGQLRALARSDELTGLPNRRAWNDELPHALERARRGAESVAVAIVDLDHFKHFNDTFGHPAGDRLLKAASAAWHGTLRKVDLIARYGGEEFVVLLPGADAAHGHFVLTRMLAVTPLGQTFSAGLAVWNGEETSDELLQRADEALYLAKDRGRNRIEMPLAA</sequence>
<dbReference type="NCBIfam" id="TIGR00254">
    <property type="entry name" value="GGDEF"/>
    <property type="match status" value="1"/>
</dbReference>
<feature type="transmembrane region" description="Helical" evidence="1">
    <location>
        <begin position="105"/>
        <end position="122"/>
    </location>
</feature>
<feature type="transmembrane region" description="Helical" evidence="1">
    <location>
        <begin position="38"/>
        <end position="58"/>
    </location>
</feature>
<organism evidence="3 4">
    <name type="scientific">Actinoplanes regularis</name>
    <dbReference type="NCBI Taxonomy" id="52697"/>
    <lineage>
        <taxon>Bacteria</taxon>
        <taxon>Bacillati</taxon>
        <taxon>Actinomycetota</taxon>
        <taxon>Actinomycetes</taxon>
        <taxon>Micromonosporales</taxon>
        <taxon>Micromonosporaceae</taxon>
        <taxon>Actinoplanes</taxon>
    </lineage>
</organism>
<feature type="transmembrane region" description="Helical" evidence="1">
    <location>
        <begin position="165"/>
        <end position="185"/>
    </location>
</feature>
<accession>A0A238XXY5</accession>
<dbReference type="InterPro" id="IPR000160">
    <property type="entry name" value="GGDEF_dom"/>
</dbReference>
<feature type="transmembrane region" description="Helical" evidence="1">
    <location>
        <begin position="237"/>
        <end position="254"/>
    </location>
</feature>
<dbReference type="InterPro" id="IPR050469">
    <property type="entry name" value="Diguanylate_Cyclase"/>
</dbReference>
<dbReference type="SUPFAM" id="SSF55073">
    <property type="entry name" value="Nucleotide cyclase"/>
    <property type="match status" value="1"/>
</dbReference>
<dbReference type="Gene3D" id="3.30.70.270">
    <property type="match status" value="1"/>
</dbReference>
<evidence type="ECO:0000313" key="4">
    <source>
        <dbReference type="Proteomes" id="UP000198415"/>
    </source>
</evidence>